<dbReference type="EMBL" id="JAIVFP010000002">
    <property type="protein sequence ID" value="MCI4685023.1"/>
    <property type="molecule type" value="Genomic_DNA"/>
</dbReference>
<dbReference type="Proteomes" id="UP001139104">
    <property type="component" value="Unassembled WGS sequence"/>
</dbReference>
<proteinExistence type="predicted"/>
<dbReference type="Pfam" id="PF21866">
    <property type="entry name" value="DUF6915"/>
    <property type="match status" value="1"/>
</dbReference>
<comment type="caution">
    <text evidence="3">The sequence shown here is derived from an EMBL/GenBank/DDBJ whole genome shotgun (WGS) entry which is preliminary data.</text>
</comment>
<dbReference type="InterPro" id="IPR054061">
    <property type="entry name" value="DUF6915"/>
</dbReference>
<name>A0ABS9ZBK0_9HYPH</name>
<reference evidence="3" key="1">
    <citation type="journal article" date="2022" name="ISME J.">
        <title>Identification of active gaseous-alkane degraders at natural gas seeps.</title>
        <authorList>
            <person name="Farhan Ul Haque M."/>
            <person name="Hernandez M."/>
            <person name="Crombie A.T."/>
            <person name="Murrell J.C."/>
        </authorList>
    </citation>
    <scope>NUCLEOTIDE SEQUENCE</scope>
    <source>
        <strain evidence="3">PC2</strain>
    </source>
</reference>
<organism evidence="3 4">
    <name type="scientific">Candidatus Rhodoblastus alkanivorans</name>
    <dbReference type="NCBI Taxonomy" id="2954117"/>
    <lineage>
        <taxon>Bacteria</taxon>
        <taxon>Pseudomonadati</taxon>
        <taxon>Pseudomonadota</taxon>
        <taxon>Alphaproteobacteria</taxon>
        <taxon>Hyphomicrobiales</taxon>
        <taxon>Rhodoblastaceae</taxon>
        <taxon>Rhodoblastus</taxon>
    </lineage>
</organism>
<feature type="domain" description="DUF6915" evidence="2">
    <location>
        <begin position="3"/>
        <end position="104"/>
    </location>
</feature>
<accession>A0ABS9ZBK0</accession>
<evidence type="ECO:0000259" key="2">
    <source>
        <dbReference type="Pfam" id="PF21866"/>
    </source>
</evidence>
<evidence type="ECO:0000256" key="1">
    <source>
        <dbReference type="SAM" id="MobiDB-lite"/>
    </source>
</evidence>
<feature type="region of interest" description="Disordered" evidence="1">
    <location>
        <begin position="125"/>
        <end position="159"/>
    </location>
</feature>
<protein>
    <recommendedName>
        <fullName evidence="2">DUF6915 domain-containing protein</fullName>
    </recommendedName>
</protein>
<keyword evidence="4" id="KW-1185">Reference proteome</keyword>
<evidence type="ECO:0000313" key="3">
    <source>
        <dbReference type="EMBL" id="MCI4685023.1"/>
    </source>
</evidence>
<gene>
    <name evidence="3" type="ORF">K2U94_20060</name>
</gene>
<evidence type="ECO:0000313" key="4">
    <source>
        <dbReference type="Proteomes" id="UP001139104"/>
    </source>
</evidence>
<dbReference type="RefSeq" id="WP_243069043.1">
    <property type="nucleotide sequence ID" value="NZ_JAIVFK010000018.1"/>
</dbReference>
<sequence>MSHAHFHAQSSARRFGGAPDDYLAIHQWFDATKEMWADARHRALRHHCQGIFECERQFGVTIPNSAGKDVPVRLIGEQHVMEDCGGIIPTIADWLSAIRFEPWMNFGYRRSLAVEHGDMAAPVPNARRANESPAGVIQSAPTARPSNAAPESSARDITRVRRRVATHASLEF</sequence>